<evidence type="ECO:0000256" key="6">
    <source>
        <dbReference type="ARBA" id="ARBA00022777"/>
    </source>
</evidence>
<sequence>MRPAAGITFGGRYELSSRIAVGGMGEVWNATDSIIGRTVAIKILKDEYMGDPGFLERFRAEARHAALVNHEGIANVFDYGEEQGSAYIVMELVPGEPLSAIIEREGRLPPNRVLGIVAQTATSLQAAHDAGLVHRDIKPGNLLITPEGRVKITDFGIARIADQVPLTATGQVMGTVQYLAPEQASGHTATATTDIYSLGVVAYECLAGRRPFTGESQVAIAMAQINDTPPDLPSDIPEPVRNLVYACLAKDAAGRPQTAAKLAQAATALHRGDTQLAASYVPQVLGQTAPATTVLDEQTSVMDAATTALPRTSALPGQADATAALTEEEQLAEDEAAGKKKKSPWRWPLITLIALLVIIGAGTAFALWSNSSANEKPTTTSAPKPTKTKTTTTSTPPPVTTGVVDEGSLVGLNIDEAVGILQGRGFTNVKPTPGNQAPDDQVNLVTGVNPTGDRVPFDQSITLTYNVAFGEVGQPAAPTASPATVDAGAVSNVSWGVASCPTGLTFQAYNVTISGDGSGAGSVQSPSVPVTANSLAEGAADGAITVSYSVTCGNGSSVTRTSPDSEPVSIVVKAPAKPENPDQGDND</sequence>
<dbReference type="InterPro" id="IPR005543">
    <property type="entry name" value="PASTA_dom"/>
</dbReference>
<gene>
    <name evidence="13" type="ORF">EV139_1164</name>
</gene>
<dbReference type="Gene3D" id="3.30.10.20">
    <property type="match status" value="1"/>
</dbReference>
<dbReference type="EMBL" id="SHKI01000003">
    <property type="protein sequence ID" value="RZT67033.1"/>
    <property type="molecule type" value="Genomic_DNA"/>
</dbReference>
<dbReference type="PANTHER" id="PTHR43289">
    <property type="entry name" value="MITOGEN-ACTIVATED PROTEIN KINASE KINASE KINASE 20-RELATED"/>
    <property type="match status" value="1"/>
</dbReference>
<evidence type="ECO:0000313" key="14">
    <source>
        <dbReference type="Proteomes" id="UP000291832"/>
    </source>
</evidence>
<evidence type="ECO:0000256" key="4">
    <source>
        <dbReference type="ARBA" id="ARBA00022737"/>
    </source>
</evidence>
<feature type="region of interest" description="Disordered" evidence="10">
    <location>
        <begin position="554"/>
        <end position="587"/>
    </location>
</feature>
<dbReference type="InterPro" id="IPR000719">
    <property type="entry name" value="Prot_kinase_dom"/>
</dbReference>
<evidence type="ECO:0000256" key="5">
    <source>
        <dbReference type="ARBA" id="ARBA00022741"/>
    </source>
</evidence>
<feature type="region of interest" description="Disordered" evidence="10">
    <location>
        <begin position="373"/>
        <end position="404"/>
    </location>
</feature>
<comment type="catalytic activity">
    <reaction evidence="9">
        <text>L-seryl-[protein] + ATP = O-phospho-L-seryl-[protein] + ADP + H(+)</text>
        <dbReference type="Rhea" id="RHEA:17989"/>
        <dbReference type="Rhea" id="RHEA-COMP:9863"/>
        <dbReference type="Rhea" id="RHEA-COMP:11604"/>
        <dbReference type="ChEBI" id="CHEBI:15378"/>
        <dbReference type="ChEBI" id="CHEBI:29999"/>
        <dbReference type="ChEBI" id="CHEBI:30616"/>
        <dbReference type="ChEBI" id="CHEBI:83421"/>
        <dbReference type="ChEBI" id="CHEBI:456216"/>
        <dbReference type="EC" id="2.7.11.1"/>
    </reaction>
</comment>
<dbReference type="PANTHER" id="PTHR43289:SF6">
    <property type="entry name" value="SERINE_THREONINE-PROTEIN KINASE NEKL-3"/>
    <property type="match status" value="1"/>
</dbReference>
<dbReference type="PROSITE" id="PS00108">
    <property type="entry name" value="PROTEIN_KINASE_ST"/>
    <property type="match status" value="1"/>
</dbReference>
<dbReference type="CDD" id="cd14014">
    <property type="entry name" value="STKc_PknB_like"/>
    <property type="match status" value="1"/>
</dbReference>
<keyword evidence="2" id="KW-0723">Serine/threonine-protein kinase</keyword>
<keyword evidence="11" id="KW-0472">Membrane</keyword>
<keyword evidence="11" id="KW-0812">Transmembrane</keyword>
<dbReference type="GO" id="GO:0005524">
    <property type="term" value="F:ATP binding"/>
    <property type="evidence" value="ECO:0007669"/>
    <property type="project" value="UniProtKB-KW"/>
</dbReference>
<reference evidence="13 14" key="1">
    <citation type="journal article" date="2015" name="Stand. Genomic Sci.">
        <title>Genomic Encyclopedia of Bacterial and Archaeal Type Strains, Phase III: the genomes of soil and plant-associated and newly described type strains.</title>
        <authorList>
            <person name="Whitman W.B."/>
            <person name="Woyke T."/>
            <person name="Klenk H.P."/>
            <person name="Zhou Y."/>
            <person name="Lilburn T.G."/>
            <person name="Beck B.J."/>
            <person name="De Vos P."/>
            <person name="Vandamme P."/>
            <person name="Eisen J.A."/>
            <person name="Garrity G."/>
            <person name="Hugenholtz P."/>
            <person name="Kyrpides N.C."/>
        </authorList>
    </citation>
    <scope>NUCLEOTIDE SEQUENCE [LARGE SCALE GENOMIC DNA]</scope>
    <source>
        <strain evidence="13 14">RF6</strain>
    </source>
</reference>
<evidence type="ECO:0000256" key="3">
    <source>
        <dbReference type="ARBA" id="ARBA00022679"/>
    </source>
</evidence>
<evidence type="ECO:0000256" key="7">
    <source>
        <dbReference type="ARBA" id="ARBA00022840"/>
    </source>
</evidence>
<dbReference type="PROSITE" id="PS50011">
    <property type="entry name" value="PROTEIN_KINASE_DOM"/>
    <property type="match status" value="1"/>
</dbReference>
<keyword evidence="11" id="KW-1133">Transmembrane helix</keyword>
<dbReference type="InterPro" id="IPR008271">
    <property type="entry name" value="Ser/Thr_kinase_AS"/>
</dbReference>
<dbReference type="Proteomes" id="UP000291832">
    <property type="component" value="Unassembled WGS sequence"/>
</dbReference>
<keyword evidence="4" id="KW-0677">Repeat</keyword>
<feature type="compositionally biased region" description="Polar residues" evidence="10">
    <location>
        <begin position="554"/>
        <end position="564"/>
    </location>
</feature>
<dbReference type="SUPFAM" id="SSF56112">
    <property type="entry name" value="Protein kinase-like (PK-like)"/>
    <property type="match status" value="1"/>
</dbReference>
<keyword evidence="5" id="KW-0547">Nucleotide-binding</keyword>
<evidence type="ECO:0000256" key="8">
    <source>
        <dbReference type="ARBA" id="ARBA00047899"/>
    </source>
</evidence>
<dbReference type="FunFam" id="3.30.200.20:FF:000035">
    <property type="entry name" value="Serine/threonine protein kinase Stk1"/>
    <property type="match status" value="1"/>
</dbReference>
<dbReference type="Gene3D" id="1.10.510.10">
    <property type="entry name" value="Transferase(Phosphotransferase) domain 1"/>
    <property type="match status" value="1"/>
</dbReference>
<evidence type="ECO:0000256" key="2">
    <source>
        <dbReference type="ARBA" id="ARBA00022527"/>
    </source>
</evidence>
<dbReference type="Pfam" id="PF00069">
    <property type="entry name" value="Pkinase"/>
    <property type="match status" value="1"/>
</dbReference>
<dbReference type="EC" id="2.7.11.1" evidence="1"/>
<comment type="caution">
    <text evidence="13">The sequence shown here is derived from an EMBL/GenBank/DDBJ whole genome shotgun (WGS) entry which is preliminary data.</text>
</comment>
<dbReference type="FunFam" id="1.10.510.10:FF:000021">
    <property type="entry name" value="Serine/threonine protein kinase"/>
    <property type="match status" value="1"/>
</dbReference>
<dbReference type="GO" id="GO:0004674">
    <property type="term" value="F:protein serine/threonine kinase activity"/>
    <property type="evidence" value="ECO:0007669"/>
    <property type="project" value="UniProtKB-KW"/>
</dbReference>
<name>A0A4Q7U1A4_9MICO</name>
<dbReference type="OrthoDB" id="9762169at2"/>
<organism evidence="13 14">
    <name type="scientific">Leucobacter luti</name>
    <dbReference type="NCBI Taxonomy" id="340320"/>
    <lineage>
        <taxon>Bacteria</taxon>
        <taxon>Bacillati</taxon>
        <taxon>Actinomycetota</taxon>
        <taxon>Actinomycetes</taxon>
        <taxon>Micrococcales</taxon>
        <taxon>Microbacteriaceae</taxon>
        <taxon>Leucobacter</taxon>
    </lineage>
</organism>
<evidence type="ECO:0000259" key="12">
    <source>
        <dbReference type="PROSITE" id="PS50011"/>
    </source>
</evidence>
<feature type="compositionally biased region" description="Low complexity" evidence="10">
    <location>
        <begin position="376"/>
        <end position="394"/>
    </location>
</feature>
<evidence type="ECO:0000313" key="13">
    <source>
        <dbReference type="EMBL" id="RZT67033.1"/>
    </source>
</evidence>
<dbReference type="SMART" id="SM00220">
    <property type="entry name" value="S_TKc"/>
    <property type="match status" value="1"/>
</dbReference>
<comment type="catalytic activity">
    <reaction evidence="8">
        <text>L-threonyl-[protein] + ATP = O-phospho-L-threonyl-[protein] + ADP + H(+)</text>
        <dbReference type="Rhea" id="RHEA:46608"/>
        <dbReference type="Rhea" id="RHEA-COMP:11060"/>
        <dbReference type="Rhea" id="RHEA-COMP:11605"/>
        <dbReference type="ChEBI" id="CHEBI:15378"/>
        <dbReference type="ChEBI" id="CHEBI:30013"/>
        <dbReference type="ChEBI" id="CHEBI:30616"/>
        <dbReference type="ChEBI" id="CHEBI:61977"/>
        <dbReference type="ChEBI" id="CHEBI:456216"/>
        <dbReference type="EC" id="2.7.11.1"/>
    </reaction>
</comment>
<accession>A0A4Q7U1A4</accession>
<evidence type="ECO:0000256" key="10">
    <source>
        <dbReference type="SAM" id="MobiDB-lite"/>
    </source>
</evidence>
<evidence type="ECO:0000256" key="1">
    <source>
        <dbReference type="ARBA" id="ARBA00012513"/>
    </source>
</evidence>
<dbReference type="AlphaFoldDB" id="A0A4Q7U1A4"/>
<keyword evidence="3" id="KW-0808">Transferase</keyword>
<dbReference type="GO" id="GO:0045717">
    <property type="term" value="P:negative regulation of fatty acid biosynthetic process"/>
    <property type="evidence" value="ECO:0007669"/>
    <property type="project" value="UniProtKB-ARBA"/>
</dbReference>
<keyword evidence="14" id="KW-1185">Reference proteome</keyword>
<dbReference type="Gene3D" id="3.30.200.20">
    <property type="entry name" value="Phosphorylase Kinase, domain 1"/>
    <property type="match status" value="1"/>
</dbReference>
<keyword evidence="6 13" id="KW-0418">Kinase</keyword>
<keyword evidence="7" id="KW-0067">ATP-binding</keyword>
<protein>
    <recommendedName>
        <fullName evidence="1">non-specific serine/threonine protein kinase</fullName>
        <ecNumber evidence="1">2.7.11.1</ecNumber>
    </recommendedName>
</protein>
<dbReference type="RefSeq" id="WP_130453350.1">
    <property type="nucleotide sequence ID" value="NZ_QYAG01000001.1"/>
</dbReference>
<feature type="transmembrane region" description="Helical" evidence="11">
    <location>
        <begin position="349"/>
        <end position="368"/>
    </location>
</feature>
<evidence type="ECO:0000256" key="11">
    <source>
        <dbReference type="SAM" id="Phobius"/>
    </source>
</evidence>
<evidence type="ECO:0000256" key="9">
    <source>
        <dbReference type="ARBA" id="ARBA00048679"/>
    </source>
</evidence>
<feature type="domain" description="Protein kinase" evidence="12">
    <location>
        <begin position="13"/>
        <end position="269"/>
    </location>
</feature>
<dbReference type="InterPro" id="IPR011009">
    <property type="entry name" value="Kinase-like_dom_sf"/>
</dbReference>
<proteinExistence type="predicted"/>
<dbReference type="CDD" id="cd06577">
    <property type="entry name" value="PASTA_pknB"/>
    <property type="match status" value="1"/>
</dbReference>